<dbReference type="SMART" id="SM00086">
    <property type="entry name" value="PAC"/>
    <property type="match status" value="1"/>
</dbReference>
<dbReference type="Proteomes" id="UP001236369">
    <property type="component" value="Unassembled WGS sequence"/>
</dbReference>
<dbReference type="SUPFAM" id="SSF55874">
    <property type="entry name" value="ATPase domain of HSP90 chaperone/DNA topoisomerase II/histidine kinase"/>
    <property type="match status" value="1"/>
</dbReference>
<feature type="domain" description="MHYT" evidence="11">
    <location>
        <begin position="6"/>
        <end position="196"/>
    </location>
</feature>
<dbReference type="PROSITE" id="PS50109">
    <property type="entry name" value="HIS_KIN"/>
    <property type="match status" value="1"/>
</dbReference>
<evidence type="ECO:0000256" key="2">
    <source>
        <dbReference type="ARBA" id="ARBA00012438"/>
    </source>
</evidence>
<dbReference type="InterPro" id="IPR035965">
    <property type="entry name" value="PAS-like_dom_sf"/>
</dbReference>
<protein>
    <recommendedName>
        <fullName evidence="2">histidine kinase</fullName>
        <ecNumber evidence="2">2.7.13.3</ecNumber>
    </recommendedName>
</protein>
<keyword evidence="6" id="KW-0812">Transmembrane</keyword>
<dbReference type="InterPro" id="IPR005330">
    <property type="entry name" value="MHYT_dom"/>
</dbReference>
<comment type="caution">
    <text evidence="12">The sequence shown here is derived from an EMBL/GenBank/DDBJ whole genome shotgun (WGS) entry which is preliminary data.</text>
</comment>
<evidence type="ECO:0000313" key="12">
    <source>
        <dbReference type="EMBL" id="MDQ0441357.1"/>
    </source>
</evidence>
<evidence type="ECO:0000259" key="10">
    <source>
        <dbReference type="PROSITE" id="PS50113"/>
    </source>
</evidence>
<dbReference type="Pfam" id="PF02518">
    <property type="entry name" value="HATPase_c"/>
    <property type="match status" value="1"/>
</dbReference>
<dbReference type="CDD" id="cd00075">
    <property type="entry name" value="HATPase"/>
    <property type="match status" value="1"/>
</dbReference>
<evidence type="ECO:0000256" key="6">
    <source>
        <dbReference type="PROSITE-ProRule" id="PRU00244"/>
    </source>
</evidence>
<dbReference type="SUPFAM" id="SSF47384">
    <property type="entry name" value="Homodimeric domain of signal transducing histidine kinase"/>
    <property type="match status" value="1"/>
</dbReference>
<dbReference type="SMART" id="SM00387">
    <property type="entry name" value="HATPase_c"/>
    <property type="match status" value="1"/>
</dbReference>
<feature type="transmembrane region" description="Helical" evidence="6">
    <location>
        <begin position="226"/>
        <end position="249"/>
    </location>
</feature>
<gene>
    <name evidence="12" type="ORF">QO016_000834</name>
</gene>
<feature type="transmembrane region" description="Helical" evidence="6">
    <location>
        <begin position="6"/>
        <end position="23"/>
    </location>
</feature>
<dbReference type="EC" id="2.7.13.3" evidence="2"/>
<dbReference type="CDD" id="cd00130">
    <property type="entry name" value="PAS"/>
    <property type="match status" value="1"/>
</dbReference>
<reference evidence="12 13" key="1">
    <citation type="submission" date="2023-07" db="EMBL/GenBank/DDBJ databases">
        <title>Genomic Encyclopedia of Type Strains, Phase IV (KMG-IV): sequencing the most valuable type-strain genomes for metagenomic binning, comparative biology and taxonomic classification.</title>
        <authorList>
            <person name="Goeker M."/>
        </authorList>
    </citation>
    <scope>NUCLEOTIDE SEQUENCE [LARGE SCALE GENOMIC DNA]</scope>
    <source>
        <strain evidence="12 13">DSM 19562</strain>
    </source>
</reference>
<keyword evidence="3" id="KW-0597">Phosphoprotein</keyword>
<dbReference type="PROSITE" id="PS50112">
    <property type="entry name" value="PAS"/>
    <property type="match status" value="1"/>
</dbReference>
<dbReference type="InterPro" id="IPR005467">
    <property type="entry name" value="His_kinase_dom"/>
</dbReference>
<keyword evidence="4" id="KW-0808">Transferase</keyword>
<feature type="domain" description="PAS" evidence="9">
    <location>
        <begin position="261"/>
        <end position="316"/>
    </location>
</feature>
<evidence type="ECO:0000313" key="13">
    <source>
        <dbReference type="Proteomes" id="UP001236369"/>
    </source>
</evidence>
<keyword evidence="5" id="KW-0418">Kinase</keyword>
<dbReference type="PANTHER" id="PTHR43304">
    <property type="entry name" value="PHYTOCHROME-LIKE PROTEIN CPH1"/>
    <property type="match status" value="1"/>
</dbReference>
<dbReference type="PANTHER" id="PTHR43304:SF1">
    <property type="entry name" value="PAC DOMAIN-CONTAINING PROTEIN"/>
    <property type="match status" value="1"/>
</dbReference>
<keyword evidence="13" id="KW-1185">Reference proteome</keyword>
<dbReference type="Pfam" id="PF03707">
    <property type="entry name" value="MHYT"/>
    <property type="match status" value="2"/>
</dbReference>
<evidence type="ECO:0000259" key="11">
    <source>
        <dbReference type="PROSITE" id="PS50924"/>
    </source>
</evidence>
<feature type="domain" description="PAC" evidence="10">
    <location>
        <begin position="334"/>
        <end position="386"/>
    </location>
</feature>
<dbReference type="InterPro" id="IPR003661">
    <property type="entry name" value="HisK_dim/P_dom"/>
</dbReference>
<dbReference type="EMBL" id="JAUSVV010000001">
    <property type="protein sequence ID" value="MDQ0441357.1"/>
    <property type="molecule type" value="Genomic_DNA"/>
</dbReference>
<dbReference type="Pfam" id="PF08447">
    <property type="entry name" value="PAS_3"/>
    <property type="match status" value="1"/>
</dbReference>
<sequence>MSSPGFNPALVALSVMIAMFAAYTALDLASRVRGGTDRFGHRWLWIIGAAVTMGGGIWSMHFVGMLAVETGMPAAYDPWLTALSFLIAVGVTGAGFAWVGRTAAGAGAVLVAGPLTGLGIALMHYTGMAAMRMSGGIVYDPVLVVVSVFIAILAATAALWLAFRHNSVAEKVAAAVVMGLAVAGMHYTGMAAATFPAGDGGMLHEQAHSLGPSLAHAAAFGTTAPLYLAFAVAGATFLTLFVGMLAIAVDQSRIQGELAASEARFKAAIEAVSGVLWTNDAEGRMVGPQPGWAAITGQTPAEYQGFGWAEAVHPDDAAPSIAAWNETVASRKTFVFEHRVRAKEGGYRHYAIRAVPVLNEDGTIREWVGVHTDITAQREAEAELRESNEEIQRYAYIVSHDLRAPLVNIMGFTSELAETRVELRGVLAGNPQADRIDAEMGEALDFIGAAVTRMETLIAAILKLSREGRRRFEPEPLAMTALIRRLADATRHQAGSQNAVVTVAPDLPEIVADRLAVEQIFGNLLDNALKYLDGERPGRVTVTAEVAGAGRVRFAVSDNGRGIPPKDHVRVFELFRRSGTQDRPGEGIGLAHVKALVRALGGRIDLDSEPGRGSTFTVTLPRGPSMEREAPAPLSIAAE</sequence>
<evidence type="ECO:0000256" key="7">
    <source>
        <dbReference type="SAM" id="MobiDB-lite"/>
    </source>
</evidence>
<dbReference type="Gene3D" id="1.10.287.130">
    <property type="match status" value="1"/>
</dbReference>
<name>A0ABU0HHE2_9HYPH</name>
<feature type="transmembrane region" description="Helical" evidence="6">
    <location>
        <begin position="79"/>
        <end position="99"/>
    </location>
</feature>
<feature type="transmembrane region" description="Helical" evidence="6">
    <location>
        <begin position="43"/>
        <end position="67"/>
    </location>
</feature>
<dbReference type="InterPro" id="IPR000700">
    <property type="entry name" value="PAS-assoc_C"/>
</dbReference>
<dbReference type="Gene3D" id="3.30.450.20">
    <property type="entry name" value="PAS domain"/>
    <property type="match status" value="1"/>
</dbReference>
<evidence type="ECO:0000259" key="9">
    <source>
        <dbReference type="PROSITE" id="PS50112"/>
    </source>
</evidence>
<dbReference type="InterPro" id="IPR052162">
    <property type="entry name" value="Sensor_kinase/Photoreceptor"/>
</dbReference>
<dbReference type="SMART" id="SM00388">
    <property type="entry name" value="HisKA"/>
    <property type="match status" value="1"/>
</dbReference>
<dbReference type="RefSeq" id="WP_238247471.1">
    <property type="nucleotide sequence ID" value="NZ_BPQX01000010.1"/>
</dbReference>
<feature type="transmembrane region" description="Helical" evidence="6">
    <location>
        <begin position="137"/>
        <end position="160"/>
    </location>
</feature>
<evidence type="ECO:0000259" key="8">
    <source>
        <dbReference type="PROSITE" id="PS50109"/>
    </source>
</evidence>
<dbReference type="InterPro" id="IPR036890">
    <property type="entry name" value="HATPase_C_sf"/>
</dbReference>
<dbReference type="CDD" id="cd00082">
    <property type="entry name" value="HisKA"/>
    <property type="match status" value="1"/>
</dbReference>
<keyword evidence="6" id="KW-1133">Transmembrane helix</keyword>
<feature type="domain" description="Histidine kinase" evidence="8">
    <location>
        <begin position="397"/>
        <end position="624"/>
    </location>
</feature>
<proteinExistence type="predicted"/>
<evidence type="ECO:0000256" key="3">
    <source>
        <dbReference type="ARBA" id="ARBA00022553"/>
    </source>
</evidence>
<dbReference type="NCBIfam" id="TIGR00229">
    <property type="entry name" value="sensory_box"/>
    <property type="match status" value="1"/>
</dbReference>
<keyword evidence="6" id="KW-0472">Membrane</keyword>
<dbReference type="PROSITE" id="PS50113">
    <property type="entry name" value="PAC"/>
    <property type="match status" value="1"/>
</dbReference>
<dbReference type="PRINTS" id="PR00344">
    <property type="entry name" value="BCTRLSENSOR"/>
</dbReference>
<dbReference type="Gene3D" id="3.30.565.10">
    <property type="entry name" value="Histidine kinase-like ATPase, C-terminal domain"/>
    <property type="match status" value="1"/>
</dbReference>
<dbReference type="InterPro" id="IPR004358">
    <property type="entry name" value="Sig_transdc_His_kin-like_C"/>
</dbReference>
<dbReference type="InterPro" id="IPR003594">
    <property type="entry name" value="HATPase_dom"/>
</dbReference>
<dbReference type="InterPro" id="IPR013655">
    <property type="entry name" value="PAS_fold_3"/>
</dbReference>
<feature type="transmembrane region" description="Helical" evidence="6">
    <location>
        <begin position="172"/>
        <end position="195"/>
    </location>
</feature>
<evidence type="ECO:0000256" key="1">
    <source>
        <dbReference type="ARBA" id="ARBA00000085"/>
    </source>
</evidence>
<dbReference type="InterPro" id="IPR036097">
    <property type="entry name" value="HisK_dim/P_sf"/>
</dbReference>
<feature type="region of interest" description="Disordered" evidence="7">
    <location>
        <begin position="608"/>
        <end position="639"/>
    </location>
</feature>
<organism evidence="12 13">
    <name type="scientific">Methylobacterium persicinum</name>
    <dbReference type="NCBI Taxonomy" id="374426"/>
    <lineage>
        <taxon>Bacteria</taxon>
        <taxon>Pseudomonadati</taxon>
        <taxon>Pseudomonadota</taxon>
        <taxon>Alphaproteobacteria</taxon>
        <taxon>Hyphomicrobiales</taxon>
        <taxon>Methylobacteriaceae</taxon>
        <taxon>Methylobacterium</taxon>
    </lineage>
</organism>
<comment type="catalytic activity">
    <reaction evidence="1">
        <text>ATP + protein L-histidine = ADP + protein N-phospho-L-histidine.</text>
        <dbReference type="EC" id="2.7.13.3"/>
    </reaction>
</comment>
<feature type="transmembrane region" description="Helical" evidence="6">
    <location>
        <begin position="106"/>
        <end position="125"/>
    </location>
</feature>
<dbReference type="InterPro" id="IPR000014">
    <property type="entry name" value="PAS"/>
</dbReference>
<dbReference type="InterPro" id="IPR001610">
    <property type="entry name" value="PAC"/>
</dbReference>
<evidence type="ECO:0000256" key="5">
    <source>
        <dbReference type="ARBA" id="ARBA00022777"/>
    </source>
</evidence>
<evidence type="ECO:0000256" key="4">
    <source>
        <dbReference type="ARBA" id="ARBA00022679"/>
    </source>
</evidence>
<dbReference type="SUPFAM" id="SSF55785">
    <property type="entry name" value="PYP-like sensor domain (PAS domain)"/>
    <property type="match status" value="1"/>
</dbReference>
<accession>A0ABU0HHE2</accession>
<dbReference type="PROSITE" id="PS50924">
    <property type="entry name" value="MHYT"/>
    <property type="match status" value="1"/>
</dbReference>